<keyword evidence="3" id="KW-0731">Sigma factor</keyword>
<evidence type="ECO:0000256" key="3">
    <source>
        <dbReference type="ARBA" id="ARBA00023082"/>
    </source>
</evidence>
<dbReference type="AlphaFoldDB" id="A0A1B1UMD0"/>
<dbReference type="InterPro" id="IPR013249">
    <property type="entry name" value="RNA_pol_sigma70_r4_t2"/>
</dbReference>
<dbReference type="InterPro" id="IPR036388">
    <property type="entry name" value="WH-like_DNA-bd_sf"/>
</dbReference>
<protein>
    <submittedName>
        <fullName evidence="8">RNA polymerase subunit sigma</fullName>
    </submittedName>
</protein>
<feature type="domain" description="RNA polymerase sigma-70 region 2" evidence="6">
    <location>
        <begin position="17"/>
        <end position="83"/>
    </location>
</feature>
<dbReference type="InterPro" id="IPR013325">
    <property type="entry name" value="RNA_pol_sigma_r2"/>
</dbReference>
<comment type="similarity">
    <text evidence="1">Belongs to the sigma-70 factor family. ECF subfamily.</text>
</comment>
<dbReference type="KEGG" id="bic:LMTR13_30995"/>
<keyword evidence="9" id="KW-1185">Reference proteome</keyword>
<dbReference type="GO" id="GO:0006352">
    <property type="term" value="P:DNA-templated transcription initiation"/>
    <property type="evidence" value="ECO:0007669"/>
    <property type="project" value="InterPro"/>
</dbReference>
<proteinExistence type="inferred from homology"/>
<accession>A0A1B1UMD0</accession>
<reference evidence="8 9" key="1">
    <citation type="submission" date="2016-07" db="EMBL/GenBank/DDBJ databases">
        <title>Complete genome sequence of Bradyrhizobium icense LMTR 13T, a potential inoculant strain isolated from lima bean (Phaseolus lunatus) in Peru.</title>
        <authorList>
            <person name="Ormeno-Orrillo E."/>
            <person name="Duran D."/>
            <person name="Rogel M.A."/>
            <person name="Rey L."/>
            <person name="Imperial J."/>
            <person name="Ruiz-Argueso T."/>
            <person name="Martinez-Romero E."/>
        </authorList>
    </citation>
    <scope>NUCLEOTIDE SEQUENCE [LARGE SCALE GENOMIC DNA]</scope>
    <source>
        <strain evidence="8 9">LMTR 13</strain>
    </source>
</reference>
<dbReference type="SUPFAM" id="SSF88946">
    <property type="entry name" value="Sigma2 domain of RNA polymerase sigma factors"/>
    <property type="match status" value="1"/>
</dbReference>
<evidence type="ECO:0000256" key="2">
    <source>
        <dbReference type="ARBA" id="ARBA00023015"/>
    </source>
</evidence>
<keyword evidence="4" id="KW-0238">DNA-binding</keyword>
<dbReference type="GO" id="GO:0016987">
    <property type="term" value="F:sigma factor activity"/>
    <property type="evidence" value="ECO:0007669"/>
    <property type="project" value="UniProtKB-KW"/>
</dbReference>
<dbReference type="EMBL" id="CP016428">
    <property type="protein sequence ID" value="ANW03911.1"/>
    <property type="molecule type" value="Genomic_DNA"/>
</dbReference>
<dbReference type="GO" id="GO:0003677">
    <property type="term" value="F:DNA binding"/>
    <property type="evidence" value="ECO:0007669"/>
    <property type="project" value="UniProtKB-KW"/>
</dbReference>
<dbReference type="InterPro" id="IPR014284">
    <property type="entry name" value="RNA_pol_sigma-70_dom"/>
</dbReference>
<dbReference type="Pfam" id="PF04542">
    <property type="entry name" value="Sigma70_r2"/>
    <property type="match status" value="1"/>
</dbReference>
<dbReference type="Gene3D" id="1.10.1740.10">
    <property type="match status" value="1"/>
</dbReference>
<evidence type="ECO:0000256" key="4">
    <source>
        <dbReference type="ARBA" id="ARBA00023125"/>
    </source>
</evidence>
<dbReference type="InterPro" id="IPR013324">
    <property type="entry name" value="RNA_pol_sigma_r3/r4-like"/>
</dbReference>
<dbReference type="Gene3D" id="1.10.10.10">
    <property type="entry name" value="Winged helix-like DNA-binding domain superfamily/Winged helix DNA-binding domain"/>
    <property type="match status" value="1"/>
</dbReference>
<dbReference type="SUPFAM" id="SSF88659">
    <property type="entry name" value="Sigma3 and sigma4 domains of RNA polymerase sigma factors"/>
    <property type="match status" value="1"/>
</dbReference>
<evidence type="ECO:0000313" key="8">
    <source>
        <dbReference type="EMBL" id="ANW03911.1"/>
    </source>
</evidence>
<evidence type="ECO:0000256" key="1">
    <source>
        <dbReference type="ARBA" id="ARBA00010641"/>
    </source>
</evidence>
<dbReference type="Proteomes" id="UP000092839">
    <property type="component" value="Chromosome"/>
</dbReference>
<dbReference type="PANTHER" id="PTHR43133">
    <property type="entry name" value="RNA POLYMERASE ECF-TYPE SIGMA FACTO"/>
    <property type="match status" value="1"/>
</dbReference>
<organism evidence="8 9">
    <name type="scientific">Bradyrhizobium icense</name>
    <dbReference type="NCBI Taxonomy" id="1274631"/>
    <lineage>
        <taxon>Bacteria</taxon>
        <taxon>Pseudomonadati</taxon>
        <taxon>Pseudomonadota</taxon>
        <taxon>Alphaproteobacteria</taxon>
        <taxon>Hyphomicrobiales</taxon>
        <taxon>Nitrobacteraceae</taxon>
        <taxon>Bradyrhizobium</taxon>
    </lineage>
</organism>
<dbReference type="Pfam" id="PF08281">
    <property type="entry name" value="Sigma70_r4_2"/>
    <property type="match status" value="1"/>
</dbReference>
<dbReference type="InterPro" id="IPR007627">
    <property type="entry name" value="RNA_pol_sigma70_r2"/>
</dbReference>
<sequence length="173" mass="19776">MARAQDGDREAYRTLLTEVEPYVRSIAIKYLRSSSDLEDAVQDVLMTVHSIRQTYDPKRPFGPWLVAIAHRRIIDQLRRQTRRRSREIELSTEHETFAAPPAKLFGERSVEIALVGAIDKLPPDQRDAIRMMKLEEMSLKEASQASGRSISALKVATHRAIRNLRKLLKGELS</sequence>
<evidence type="ECO:0000259" key="7">
    <source>
        <dbReference type="Pfam" id="PF08281"/>
    </source>
</evidence>
<keyword evidence="5" id="KW-0804">Transcription</keyword>
<evidence type="ECO:0000259" key="6">
    <source>
        <dbReference type="Pfam" id="PF04542"/>
    </source>
</evidence>
<dbReference type="PANTHER" id="PTHR43133:SF58">
    <property type="entry name" value="ECF RNA POLYMERASE SIGMA FACTOR SIGD"/>
    <property type="match status" value="1"/>
</dbReference>
<keyword evidence="2" id="KW-0805">Transcription regulation</keyword>
<name>A0A1B1UMD0_9BRAD</name>
<dbReference type="STRING" id="1274631.LMTR13_30995"/>
<dbReference type="NCBIfam" id="TIGR02937">
    <property type="entry name" value="sigma70-ECF"/>
    <property type="match status" value="1"/>
</dbReference>
<feature type="domain" description="RNA polymerase sigma factor 70 region 4 type 2" evidence="7">
    <location>
        <begin position="114"/>
        <end position="164"/>
    </location>
</feature>
<evidence type="ECO:0000256" key="5">
    <source>
        <dbReference type="ARBA" id="ARBA00023163"/>
    </source>
</evidence>
<evidence type="ECO:0000313" key="9">
    <source>
        <dbReference type="Proteomes" id="UP000092839"/>
    </source>
</evidence>
<gene>
    <name evidence="8" type="ORF">LMTR13_30995</name>
</gene>
<dbReference type="InterPro" id="IPR039425">
    <property type="entry name" value="RNA_pol_sigma-70-like"/>
</dbReference>